<keyword evidence="9 22" id="KW-0479">Metal-binding</keyword>
<feature type="domain" description="CR-type" evidence="26">
    <location>
        <begin position="1511"/>
        <end position="1595"/>
    </location>
</feature>
<dbReference type="FunFam" id="2.60.260.20:FF:000068">
    <property type="entry name" value="Chaperone protein dnaJ 3"/>
    <property type="match status" value="1"/>
</dbReference>
<evidence type="ECO:0000256" key="1">
    <source>
        <dbReference type="ARBA" id="ARBA00004123"/>
    </source>
</evidence>
<dbReference type="GO" id="GO:0030544">
    <property type="term" value="F:Hsp70 protein binding"/>
    <property type="evidence" value="ECO:0007669"/>
    <property type="project" value="InterPro"/>
</dbReference>
<feature type="compositionally biased region" description="Polar residues" evidence="23">
    <location>
        <begin position="482"/>
        <end position="507"/>
    </location>
</feature>
<dbReference type="InterPro" id="IPR036410">
    <property type="entry name" value="HSP_DnaJ_Cys-rich_dom_sf"/>
</dbReference>
<keyword evidence="7" id="KW-0963">Cytoplasm</keyword>
<feature type="zinc finger region" description="CR-type" evidence="22">
    <location>
        <begin position="1511"/>
        <end position="1595"/>
    </location>
</feature>
<dbReference type="PANTHER" id="PTHR43888">
    <property type="entry name" value="DNAJ-LIKE-2, ISOFORM A-RELATED"/>
    <property type="match status" value="1"/>
</dbReference>
<dbReference type="GO" id="GO:0051082">
    <property type="term" value="F:unfolded protein binding"/>
    <property type="evidence" value="ECO:0007669"/>
    <property type="project" value="InterPro"/>
</dbReference>
<evidence type="ECO:0000256" key="11">
    <source>
        <dbReference type="ARBA" id="ARBA00022771"/>
    </source>
</evidence>
<dbReference type="GO" id="GO:0048471">
    <property type="term" value="C:perinuclear region of cytoplasm"/>
    <property type="evidence" value="ECO:0007669"/>
    <property type="project" value="UniProtKB-SubCell"/>
</dbReference>
<dbReference type="EMBL" id="JH431830">
    <property type="status" value="NOT_ANNOTATED_CDS"/>
    <property type="molecule type" value="Genomic_DNA"/>
</dbReference>
<dbReference type="CDD" id="cd17685">
    <property type="entry name" value="RUN_RUSC"/>
    <property type="match status" value="1"/>
</dbReference>
<keyword evidence="28" id="KW-1185">Reference proteome</keyword>
<keyword evidence="17" id="KW-0472">Membrane</keyword>
<accession>T1J3S1</accession>
<dbReference type="Gene3D" id="1.10.287.110">
    <property type="entry name" value="DnaJ domain"/>
    <property type="match status" value="1"/>
</dbReference>
<dbReference type="GO" id="GO:0008270">
    <property type="term" value="F:zinc ion binding"/>
    <property type="evidence" value="ECO:0007669"/>
    <property type="project" value="UniProtKB-KW"/>
</dbReference>
<keyword evidence="12" id="KW-0256">Endoplasmic reticulum</keyword>
<dbReference type="InterPro" id="IPR037213">
    <property type="entry name" value="Run_dom_sf"/>
</dbReference>
<evidence type="ECO:0000256" key="5">
    <source>
        <dbReference type="ARBA" id="ARBA00004635"/>
    </source>
</evidence>
<dbReference type="OMA" id="QENPYRQ"/>
<dbReference type="Gene3D" id="2.10.230.10">
    <property type="entry name" value="Heat shock protein DnaJ, cysteine-rich domain"/>
    <property type="match status" value="1"/>
</dbReference>
<feature type="compositionally biased region" description="Low complexity" evidence="23">
    <location>
        <begin position="749"/>
        <end position="761"/>
    </location>
</feature>
<keyword evidence="13 22" id="KW-0862">Zinc</keyword>
<dbReference type="Pfam" id="PF00684">
    <property type="entry name" value="DnaJ_CXXCXGXG"/>
    <property type="match status" value="1"/>
</dbReference>
<evidence type="ECO:0000256" key="16">
    <source>
        <dbReference type="ARBA" id="ARBA00023128"/>
    </source>
</evidence>
<evidence type="ECO:0000256" key="10">
    <source>
        <dbReference type="ARBA" id="ARBA00022737"/>
    </source>
</evidence>
<keyword evidence="14" id="KW-0492">Microsome</keyword>
<feature type="compositionally biased region" description="Polar residues" evidence="23">
    <location>
        <begin position="1173"/>
        <end position="1184"/>
    </location>
</feature>
<sequence>MMATHRDVLVVVLSVNLVGGNRRGMSRDNFPTPLSRPTLESDCNSNNNATLKLDNSRNNDSMLSSQDVTSNDYQWLLELGTVRREKYPTSIFAMSPENMSYDDLAKNIDANLAEIDMEDFRSEDIHSILALPAMFCGGEQFASISGSLMLRLGAHDTTPCKDSATSRSQEEMSSGDDVSMCKSELLFSPVKEAPLMLPSFSVDSLDCESYDEQELMLTCQANKENYTIAFEGSFMHYSEDSDYHDGSDVGSLTYKLPRTASGVLEHSMVQSDYALTTWSKLKRLNDEIDRANGRETKVSRPPAPKSRSLPNLLRQSLTVSESGLSQLNVSSDSDQCVPVYDLHSSVSSHSRSSHSSQSFSLVRLFIQQKNSLQNSLEGSLYSNFSDGLRSNEPRNPNICNFESNKSVFESKKMLNETGNGCSPSLVDSLIEGSSKVTNNSQENPYRQHNPQENPYRQHNPQKSKSNGCQMSGANWKGDLNPESASHATQTKRNNNETSPSDGKSPTWTDPLAGVLNNARGGDGSPVRRHRLTSPGFIDNSNSRRRSAVTIAHMKNAATQIPVHVVDQGVQTSLVETDDKGAASVETDKMSSTKGGSTNKAVYVCYPNYSLPDLSFLRTSGSTGPVEEAPVYVLHQGLEGPRREPRPRSCPDVGSVRQRNFRHVKDWDSLNILLPRQVRHFLGHGGDGPDPATDVPKFRSEKNDAGEVKGAVLPPPLPKRSISLPRGDASDEGGVRGILRKPSPSPSPSLSPSRESGELRSPMEPVQCNSSIVLTKPRSKLSCFLAANEPSVDACSLAAILPMVSFSPDDSSSTGTLDFDKYEDGCCRNSCCGCDKSRSKKTVSFCERVCVRETCTPEGSPEVRGGHVCCRKSEDAKAVCSPGSDAGDGDSPPFEFSVSPPTGVSPADVPQSSDAGVDFSHKKSLVLGVNRATNILVSHFGQTKDSQEKYQLGCTTVTPVCGHKVLEFLCPALRSLLGDGLQPQLYSYFGCIQNSLWRVVEASIQQGTSSRAVNDLVTRLNSEDFLNDTTSKFNAFLLGLLNIRSVDSWIVYLCSQQSLIRKYYQPNSFIYLCTSTSKALLEELLLVLQPLSTLPFELDLLFETNVTNLTNQHYAKHECGAQLSHGIGKQTKDYQNQQARQAHESASDMKRPKSFVEPSNSAPINEKLKKRWSETQLVNHVSNSKPPAHPRPKPEGAATTGQPNVRGDVDEEDDGTTEFKELQRKWEALSGKAESGAKPDVVVVSNNSSVVVVGKSGISRIPRLVSGKQNKSDESVTSLRSSGSVDAVVEPVVRRKKSPLRAASGGMARPVSADMGLGLGLGLGLASPRRRVAPASRANSVPAPVNLQKFSASSASKRPVSPKYKSSLPRKAMGTRRDEESAVIQRRCTMVKDTTYYDILNVKPGCTPDELKKAYRKLALKYHPDKNPNEGEKFKQISQAYEVLSNPEKRRVYDEGGENAIKEGFSSSGGGFTSPMDIFDMFFGGGSHRRRERKGKDVVHQLSVSLEELYNGTLRKLALQKNVICDKCEGRGGKKGASEKCPNCRGTGMQVRIQQLAPGMVQQIQSMCPECLGQGERINPKDRCKHCSGRKVVRERKILEVHVDKGMQDGQKITFNGEGDQEPGLEPGDIIIVLDEKEHPVFRRSGRDLIYRLELDLTEALCGFQRTIKTLDDRELLITCLPGEVIKHGDVRAILSEGMPQYKNPFEKGKLIVQFLVRFPPAGFIPVEQIHQLEALLPPRPVTVVPDNAEEVVLVEMDPEQDSRRHRHAYEEDEDGPPRAGVQCQTH</sequence>
<feature type="compositionally biased region" description="Polar residues" evidence="23">
    <location>
        <begin position="435"/>
        <end position="472"/>
    </location>
</feature>
<dbReference type="InterPro" id="IPR044713">
    <property type="entry name" value="DNJA1/2-like"/>
</dbReference>
<dbReference type="GO" id="GO:0016020">
    <property type="term" value="C:membrane"/>
    <property type="evidence" value="ECO:0007669"/>
    <property type="project" value="UniProtKB-SubCell"/>
</dbReference>
<dbReference type="HOGENOM" id="CLU_238460_0_0_1"/>
<evidence type="ECO:0000256" key="19">
    <source>
        <dbReference type="ARBA" id="ARBA00023288"/>
    </source>
</evidence>
<evidence type="ECO:0000313" key="27">
    <source>
        <dbReference type="EnsemblMetazoa" id="SMAR008241-PA"/>
    </source>
</evidence>
<dbReference type="SUPFAM" id="SSF49493">
    <property type="entry name" value="HSP40/DnaJ peptide-binding domain"/>
    <property type="match status" value="2"/>
</dbReference>
<feature type="region of interest" description="Disordered" evidence="23">
    <location>
        <begin position="1348"/>
        <end position="1378"/>
    </location>
</feature>
<dbReference type="FunFam" id="1.10.287.110:FF:000014">
    <property type="entry name" value="dnaJ homolog subfamily A member 1"/>
    <property type="match status" value="1"/>
</dbReference>
<evidence type="ECO:0000313" key="28">
    <source>
        <dbReference type="Proteomes" id="UP000014500"/>
    </source>
</evidence>
<organism evidence="27 28">
    <name type="scientific">Strigamia maritima</name>
    <name type="common">European centipede</name>
    <name type="synonym">Geophilus maritimus</name>
    <dbReference type="NCBI Taxonomy" id="126957"/>
    <lineage>
        <taxon>Eukaryota</taxon>
        <taxon>Metazoa</taxon>
        <taxon>Ecdysozoa</taxon>
        <taxon>Arthropoda</taxon>
        <taxon>Myriapoda</taxon>
        <taxon>Chilopoda</taxon>
        <taxon>Pleurostigmophora</taxon>
        <taxon>Geophilomorpha</taxon>
        <taxon>Linotaeniidae</taxon>
        <taxon>Strigamia</taxon>
    </lineage>
</organism>
<feature type="domain" description="RUN" evidence="25">
    <location>
        <begin position="959"/>
        <end position="1102"/>
    </location>
</feature>
<feature type="region of interest" description="Disordered" evidence="23">
    <location>
        <begin position="1756"/>
        <end position="1786"/>
    </location>
</feature>
<evidence type="ECO:0000256" key="18">
    <source>
        <dbReference type="ARBA" id="ARBA00023242"/>
    </source>
</evidence>
<evidence type="ECO:0000256" key="20">
    <source>
        <dbReference type="ARBA" id="ARBA00040977"/>
    </source>
</evidence>
<dbReference type="InterPro" id="IPR001305">
    <property type="entry name" value="HSP_DnaJ_Cys-rich_dom"/>
</dbReference>
<dbReference type="PRINTS" id="PR00625">
    <property type="entry name" value="JDOMAIN"/>
</dbReference>
<dbReference type="Pfam" id="PF02759">
    <property type="entry name" value="RUN"/>
    <property type="match status" value="1"/>
</dbReference>
<evidence type="ECO:0000256" key="3">
    <source>
        <dbReference type="ARBA" id="ARBA00004173"/>
    </source>
</evidence>
<dbReference type="Pfam" id="PF00226">
    <property type="entry name" value="DnaJ"/>
    <property type="match status" value="1"/>
</dbReference>
<evidence type="ECO:0000256" key="15">
    <source>
        <dbReference type="ARBA" id="ARBA00022990"/>
    </source>
</evidence>
<evidence type="ECO:0000256" key="6">
    <source>
        <dbReference type="ARBA" id="ARBA00022481"/>
    </source>
</evidence>
<dbReference type="FunFam" id="2.10.230.10:FF:000005">
    <property type="entry name" value="DnaJ homolog subfamily A member 1"/>
    <property type="match status" value="1"/>
</dbReference>
<dbReference type="GO" id="GO:0006457">
    <property type="term" value="P:protein folding"/>
    <property type="evidence" value="ECO:0007669"/>
    <property type="project" value="InterPro"/>
</dbReference>
<evidence type="ECO:0000256" key="12">
    <source>
        <dbReference type="ARBA" id="ARBA00022824"/>
    </source>
</evidence>
<feature type="compositionally biased region" description="Basic and acidic residues" evidence="23">
    <location>
        <begin position="289"/>
        <end position="298"/>
    </location>
</feature>
<reference evidence="27" key="2">
    <citation type="submission" date="2015-02" db="UniProtKB">
        <authorList>
            <consortium name="EnsemblMetazoa"/>
        </authorList>
    </citation>
    <scope>IDENTIFICATION</scope>
</reference>
<comment type="subunit">
    <text evidence="21">Identified in a complex with HSPA1B and BAX. Interacts with RNF207.</text>
</comment>
<feature type="region of interest" description="Disordered" evidence="23">
    <location>
        <begin position="681"/>
        <end position="763"/>
    </location>
</feature>
<evidence type="ECO:0000259" key="25">
    <source>
        <dbReference type="PROSITE" id="PS50826"/>
    </source>
</evidence>
<keyword evidence="6" id="KW-0488">Methylation</keyword>
<dbReference type="InterPro" id="IPR002939">
    <property type="entry name" value="DnaJ_C"/>
</dbReference>
<dbReference type="Pfam" id="PF01556">
    <property type="entry name" value="DnaJ_C"/>
    <property type="match status" value="1"/>
</dbReference>
<feature type="region of interest" description="Disordered" evidence="23">
    <location>
        <begin position="435"/>
        <end position="540"/>
    </location>
</feature>
<protein>
    <recommendedName>
        <fullName evidence="20">DnaJ homolog subfamily A member 1</fullName>
    </recommendedName>
</protein>
<dbReference type="PROSITE" id="PS50076">
    <property type="entry name" value="DNAJ_2"/>
    <property type="match status" value="1"/>
</dbReference>
<dbReference type="PROSITE" id="PS00636">
    <property type="entry name" value="DNAJ_1"/>
    <property type="match status" value="1"/>
</dbReference>
<dbReference type="GO" id="GO:0005634">
    <property type="term" value="C:nucleus"/>
    <property type="evidence" value="ECO:0007669"/>
    <property type="project" value="UniProtKB-SubCell"/>
</dbReference>
<dbReference type="SUPFAM" id="SSF46565">
    <property type="entry name" value="Chaperone J-domain"/>
    <property type="match status" value="1"/>
</dbReference>
<dbReference type="EnsemblMetazoa" id="SMAR008241-RA">
    <property type="protein sequence ID" value="SMAR008241-PA"/>
    <property type="gene ID" value="SMAR008241"/>
</dbReference>
<evidence type="ECO:0000259" key="26">
    <source>
        <dbReference type="PROSITE" id="PS51188"/>
    </source>
</evidence>
<dbReference type="CDD" id="cd06257">
    <property type="entry name" value="DnaJ"/>
    <property type="match status" value="1"/>
</dbReference>
<dbReference type="SUPFAM" id="SSF140741">
    <property type="entry name" value="RUN domain-like"/>
    <property type="match status" value="1"/>
</dbReference>
<feature type="compositionally biased region" description="Basic and acidic residues" evidence="23">
    <location>
        <begin position="1140"/>
        <end position="1150"/>
    </location>
</feature>
<evidence type="ECO:0000256" key="23">
    <source>
        <dbReference type="SAM" id="MobiDB-lite"/>
    </source>
</evidence>
<keyword evidence="10" id="KW-0677">Repeat</keyword>
<dbReference type="GO" id="GO:0009408">
    <property type="term" value="P:response to heat"/>
    <property type="evidence" value="ECO:0007669"/>
    <property type="project" value="InterPro"/>
</dbReference>
<dbReference type="PROSITE" id="PS50826">
    <property type="entry name" value="RUN"/>
    <property type="match status" value="1"/>
</dbReference>
<keyword evidence="18" id="KW-0539">Nucleus</keyword>
<reference evidence="28" key="1">
    <citation type="submission" date="2011-05" db="EMBL/GenBank/DDBJ databases">
        <authorList>
            <person name="Richards S.R."/>
            <person name="Qu J."/>
            <person name="Jiang H."/>
            <person name="Jhangiani S.N."/>
            <person name="Agravi P."/>
            <person name="Goodspeed R."/>
            <person name="Gross S."/>
            <person name="Mandapat C."/>
            <person name="Jackson L."/>
            <person name="Mathew T."/>
            <person name="Pu L."/>
            <person name="Thornton R."/>
            <person name="Saada N."/>
            <person name="Wilczek-Boney K.B."/>
            <person name="Lee S."/>
            <person name="Kovar C."/>
            <person name="Wu Y."/>
            <person name="Scherer S.E."/>
            <person name="Worley K.C."/>
            <person name="Muzny D.M."/>
            <person name="Gibbs R."/>
        </authorList>
    </citation>
    <scope>NUCLEOTIDE SEQUENCE</scope>
    <source>
        <strain evidence="28">Brora</strain>
    </source>
</reference>
<dbReference type="PROSITE" id="PS51188">
    <property type="entry name" value="ZF_CR"/>
    <property type="match status" value="1"/>
</dbReference>
<dbReference type="CDD" id="cd10747">
    <property type="entry name" value="DnaJ_C"/>
    <property type="match status" value="1"/>
</dbReference>
<dbReference type="Gene3D" id="1.20.58.900">
    <property type="match status" value="1"/>
</dbReference>
<evidence type="ECO:0000256" key="2">
    <source>
        <dbReference type="ARBA" id="ARBA00004144"/>
    </source>
</evidence>
<dbReference type="InterPro" id="IPR004012">
    <property type="entry name" value="Run_dom"/>
</dbReference>
<feature type="compositionally biased region" description="Basic and acidic residues" evidence="23">
    <location>
        <begin position="695"/>
        <end position="706"/>
    </location>
</feature>
<dbReference type="CDD" id="cd10719">
    <property type="entry name" value="DnaJ_zf"/>
    <property type="match status" value="1"/>
</dbReference>
<dbReference type="eggNOG" id="KOG0712">
    <property type="taxonomic scope" value="Eukaryota"/>
</dbReference>
<feature type="region of interest" description="Disordered" evidence="23">
    <location>
        <begin position="880"/>
        <end position="912"/>
    </location>
</feature>
<dbReference type="InterPro" id="IPR001623">
    <property type="entry name" value="DnaJ_domain"/>
</dbReference>
<evidence type="ECO:0000256" key="4">
    <source>
        <dbReference type="ARBA" id="ARBA00004556"/>
    </source>
</evidence>
<dbReference type="InterPro" id="IPR008971">
    <property type="entry name" value="HSP40/DnaJ_pept-bd"/>
</dbReference>
<dbReference type="Proteomes" id="UP000014500">
    <property type="component" value="Unassembled WGS sequence"/>
</dbReference>
<keyword evidence="11 22" id="KW-0863">Zinc-finger</keyword>
<evidence type="ECO:0000259" key="24">
    <source>
        <dbReference type="PROSITE" id="PS50076"/>
    </source>
</evidence>
<feature type="region of interest" description="Disordered" evidence="23">
    <location>
        <begin position="1130"/>
        <end position="1217"/>
    </location>
</feature>
<dbReference type="Gene3D" id="2.60.260.20">
    <property type="entry name" value="Urease metallochaperone UreE, N-terminal domain"/>
    <property type="match status" value="2"/>
</dbReference>
<dbReference type="FunFam" id="2.60.260.20:FF:000003">
    <property type="entry name" value="DnaJ subfamily A member 2"/>
    <property type="match status" value="1"/>
</dbReference>
<evidence type="ECO:0000256" key="9">
    <source>
        <dbReference type="ARBA" id="ARBA00022723"/>
    </source>
</evidence>
<proteinExistence type="inferred from homology"/>
<dbReference type="InterPro" id="IPR036869">
    <property type="entry name" value="J_dom_sf"/>
</dbReference>
<evidence type="ECO:0000256" key="13">
    <source>
        <dbReference type="ARBA" id="ARBA00022833"/>
    </source>
</evidence>
<evidence type="ECO:0000256" key="8">
    <source>
        <dbReference type="ARBA" id="ARBA00022553"/>
    </source>
</evidence>
<dbReference type="HAMAP" id="MF_01152">
    <property type="entry name" value="DnaJ"/>
    <property type="match status" value="1"/>
</dbReference>
<evidence type="ECO:0000256" key="21">
    <source>
        <dbReference type="ARBA" id="ARBA00046752"/>
    </source>
</evidence>
<keyword evidence="19" id="KW-0449">Lipoprotein</keyword>
<dbReference type="InterPro" id="IPR012724">
    <property type="entry name" value="DnaJ"/>
</dbReference>
<keyword evidence="8" id="KW-0597">Phosphoprotein</keyword>
<evidence type="ECO:0000256" key="17">
    <source>
        <dbReference type="ARBA" id="ARBA00023136"/>
    </source>
</evidence>
<dbReference type="STRING" id="126957.T1J3S1"/>
<evidence type="ECO:0000256" key="7">
    <source>
        <dbReference type="ARBA" id="ARBA00022490"/>
    </source>
</evidence>
<keyword evidence="16" id="KW-0496">Mitochondrion</keyword>
<comment type="subcellular location">
    <subcellularLocation>
        <location evidence="4">Cytoplasm</location>
        <location evidence="4">Perinuclear region</location>
    </subcellularLocation>
    <subcellularLocation>
        <location evidence="5">Membrane</location>
        <topology evidence="5">Lipid-anchor</topology>
    </subcellularLocation>
    <subcellularLocation>
        <location evidence="2">Microsome</location>
    </subcellularLocation>
    <subcellularLocation>
        <location evidence="3">Mitochondrion</location>
    </subcellularLocation>
    <subcellularLocation>
        <location evidence="1">Nucleus</location>
    </subcellularLocation>
</comment>
<dbReference type="SUPFAM" id="SSF57938">
    <property type="entry name" value="DnaJ/Hsp40 cysteine-rich domain"/>
    <property type="match status" value="1"/>
</dbReference>
<dbReference type="GO" id="GO:0005739">
    <property type="term" value="C:mitochondrion"/>
    <property type="evidence" value="ECO:0007669"/>
    <property type="project" value="UniProtKB-SubCell"/>
</dbReference>
<evidence type="ECO:0000256" key="22">
    <source>
        <dbReference type="PROSITE-ProRule" id="PRU00546"/>
    </source>
</evidence>
<keyword evidence="15" id="KW-0007">Acetylation</keyword>
<evidence type="ECO:0000256" key="14">
    <source>
        <dbReference type="ARBA" id="ARBA00022848"/>
    </source>
</evidence>
<dbReference type="SMART" id="SM00593">
    <property type="entry name" value="RUN"/>
    <property type="match status" value="1"/>
</dbReference>
<dbReference type="GO" id="GO:0005524">
    <property type="term" value="F:ATP binding"/>
    <property type="evidence" value="ECO:0007669"/>
    <property type="project" value="InterPro"/>
</dbReference>
<feature type="region of interest" description="Disordered" evidence="23">
    <location>
        <begin position="289"/>
        <end position="310"/>
    </location>
</feature>
<dbReference type="PhylomeDB" id="T1J3S1"/>
<dbReference type="InterPro" id="IPR018253">
    <property type="entry name" value="DnaJ_domain_CS"/>
</dbReference>
<feature type="domain" description="J" evidence="24">
    <location>
        <begin position="1394"/>
        <end position="1456"/>
    </location>
</feature>
<name>T1J3S1_STRMM</name>
<dbReference type="SMART" id="SM00271">
    <property type="entry name" value="DnaJ"/>
    <property type="match status" value="1"/>
</dbReference>